<comment type="similarity">
    <text evidence="1">Belongs to the LOR family.</text>
</comment>
<evidence type="ECO:0000313" key="4">
    <source>
        <dbReference type="Proteomes" id="UP000191285"/>
    </source>
</evidence>
<dbReference type="InterPro" id="IPR038595">
    <property type="entry name" value="LOR_sf"/>
</dbReference>
<evidence type="ECO:0000313" key="3">
    <source>
        <dbReference type="EMBL" id="OQE28714.1"/>
    </source>
</evidence>
<feature type="region of interest" description="Disordered" evidence="2">
    <location>
        <begin position="1"/>
        <end position="23"/>
    </location>
</feature>
<protein>
    <recommendedName>
        <fullName evidence="5">Tubby C-terminal-like domain-containing protein</fullName>
    </recommendedName>
</protein>
<comment type="caution">
    <text evidence="3">The sequence shown here is derived from an EMBL/GenBank/DDBJ whole genome shotgun (WGS) entry which is preliminary data.</text>
</comment>
<organism evidence="3 4">
    <name type="scientific">Penicillium steckii</name>
    <dbReference type="NCBI Taxonomy" id="303698"/>
    <lineage>
        <taxon>Eukaryota</taxon>
        <taxon>Fungi</taxon>
        <taxon>Dikarya</taxon>
        <taxon>Ascomycota</taxon>
        <taxon>Pezizomycotina</taxon>
        <taxon>Eurotiomycetes</taxon>
        <taxon>Eurotiomycetidae</taxon>
        <taxon>Eurotiales</taxon>
        <taxon>Aspergillaceae</taxon>
        <taxon>Penicillium</taxon>
    </lineage>
</organism>
<keyword evidence="4" id="KW-1185">Reference proteome</keyword>
<proteinExistence type="inferred from homology"/>
<dbReference type="Gene3D" id="2.40.160.200">
    <property type="entry name" value="LURP1-related"/>
    <property type="match status" value="1"/>
</dbReference>
<dbReference type="SUPFAM" id="SSF54518">
    <property type="entry name" value="Tubby C-terminal domain-like"/>
    <property type="match status" value="1"/>
</dbReference>
<gene>
    <name evidence="3" type="ORF">PENSTE_c003G00360</name>
</gene>
<name>A0A1V6TRU9_9EURO</name>
<dbReference type="Pfam" id="PF04525">
    <property type="entry name" value="LOR"/>
    <property type="match status" value="1"/>
</dbReference>
<dbReference type="Proteomes" id="UP000191285">
    <property type="component" value="Unassembled WGS sequence"/>
</dbReference>
<reference evidence="4" key="1">
    <citation type="journal article" date="2017" name="Nat. Microbiol.">
        <title>Global analysis of biosynthetic gene clusters reveals vast potential of secondary metabolite production in Penicillium species.</title>
        <authorList>
            <person name="Nielsen J.C."/>
            <person name="Grijseels S."/>
            <person name="Prigent S."/>
            <person name="Ji B."/>
            <person name="Dainat J."/>
            <person name="Nielsen K.F."/>
            <person name="Frisvad J.C."/>
            <person name="Workman M."/>
            <person name="Nielsen J."/>
        </authorList>
    </citation>
    <scope>NUCLEOTIDE SEQUENCE [LARGE SCALE GENOMIC DNA]</scope>
    <source>
        <strain evidence="4">IBT 24891</strain>
    </source>
</reference>
<dbReference type="OrthoDB" id="97518at2759"/>
<dbReference type="InterPro" id="IPR025659">
    <property type="entry name" value="Tubby-like_C"/>
</dbReference>
<sequence>MFTTHLQSRRPNPPPERPRKAFRSPHRQIAFRKEYVANVETRLVLKPQGDSQSAVSFKIIDDEDGSLKFTVSGKKHGDRACREFRDSSGLPLFELHQKAIFTHSWFITLPGSDHASIAKAAPKWSFIQGIHDFSLSFENQAATDGKGQEEERVELNIERHGGILALYDVVDRDRKVAVVRESIEHNETLPFMNSRWRRYKPILEVTVASGADMSMAAAISVILSDWVFKTGWAV</sequence>
<evidence type="ECO:0000256" key="2">
    <source>
        <dbReference type="SAM" id="MobiDB-lite"/>
    </source>
</evidence>
<evidence type="ECO:0008006" key="5">
    <source>
        <dbReference type="Google" id="ProtNLM"/>
    </source>
</evidence>
<accession>A0A1V6TRU9</accession>
<evidence type="ECO:0000256" key="1">
    <source>
        <dbReference type="ARBA" id="ARBA00005437"/>
    </source>
</evidence>
<dbReference type="AlphaFoldDB" id="A0A1V6TRU9"/>
<dbReference type="InterPro" id="IPR007612">
    <property type="entry name" value="LOR"/>
</dbReference>
<dbReference type="EMBL" id="MLKD01000003">
    <property type="protein sequence ID" value="OQE28714.1"/>
    <property type="molecule type" value="Genomic_DNA"/>
</dbReference>